<evidence type="ECO:0000313" key="3">
    <source>
        <dbReference type="Proteomes" id="UP000677152"/>
    </source>
</evidence>
<dbReference type="SUPFAM" id="SSF47336">
    <property type="entry name" value="ACP-like"/>
    <property type="match status" value="1"/>
</dbReference>
<feature type="domain" description="Carrier" evidence="1">
    <location>
        <begin position="6"/>
        <end position="81"/>
    </location>
</feature>
<evidence type="ECO:0000259" key="1">
    <source>
        <dbReference type="PROSITE" id="PS50075"/>
    </source>
</evidence>
<dbReference type="EMBL" id="CP073249">
    <property type="protein sequence ID" value="QUF04000.1"/>
    <property type="molecule type" value="Genomic_DNA"/>
</dbReference>
<evidence type="ECO:0000313" key="2">
    <source>
        <dbReference type="EMBL" id="QUF04000.1"/>
    </source>
</evidence>
<gene>
    <name evidence="2" type="ORF">KCV87_32385</name>
</gene>
<reference evidence="2" key="1">
    <citation type="submission" date="2021-04" db="EMBL/GenBank/DDBJ databases">
        <title>Genomic sequence of Actinosynnema pretiosum subsp. pretiosum ATCC 31280 (C-14919).</title>
        <authorList>
            <person name="Bai L."/>
            <person name="Wang X."/>
            <person name="Xiao Y."/>
        </authorList>
    </citation>
    <scope>NUCLEOTIDE SEQUENCE</scope>
    <source>
        <strain evidence="2">ATCC 31280</strain>
    </source>
</reference>
<proteinExistence type="predicted"/>
<name>A0AA45L707_9PSEU</name>
<dbReference type="Proteomes" id="UP000677152">
    <property type="component" value="Chromosome"/>
</dbReference>
<dbReference type="Gene3D" id="1.10.1200.10">
    <property type="entry name" value="ACP-like"/>
    <property type="match status" value="1"/>
</dbReference>
<sequence length="82" mass="8823">MTIQKITEDAAAERVALVWERALKVSPVAHDADFLSLGGNSLLLLSIITEVEDVFDVELDVDELVEDLTVAGMARVVARTAG</sequence>
<dbReference type="Pfam" id="PF00550">
    <property type="entry name" value="PP-binding"/>
    <property type="match status" value="1"/>
</dbReference>
<accession>A0AA45L707</accession>
<dbReference type="PROSITE" id="PS50075">
    <property type="entry name" value="CARRIER"/>
    <property type="match status" value="1"/>
</dbReference>
<dbReference type="InterPro" id="IPR009081">
    <property type="entry name" value="PP-bd_ACP"/>
</dbReference>
<dbReference type="InterPro" id="IPR036736">
    <property type="entry name" value="ACP-like_sf"/>
</dbReference>
<organism evidence="2 3">
    <name type="scientific">Actinosynnema pretiosum subsp. pretiosum</name>
    <dbReference type="NCBI Taxonomy" id="103721"/>
    <lineage>
        <taxon>Bacteria</taxon>
        <taxon>Bacillati</taxon>
        <taxon>Actinomycetota</taxon>
        <taxon>Actinomycetes</taxon>
        <taxon>Pseudonocardiales</taxon>
        <taxon>Pseudonocardiaceae</taxon>
        <taxon>Actinosynnema</taxon>
    </lineage>
</organism>
<protein>
    <recommendedName>
        <fullName evidence="1">Carrier domain-containing protein</fullName>
    </recommendedName>
</protein>
<dbReference type="AlphaFoldDB" id="A0AA45L707"/>